<reference evidence="8" key="2">
    <citation type="journal article" date="2013" name="PLoS Genet.">
        <title>Comparative genome structure, secondary metabolite, and effector coding capacity across Cochliobolus pathogens.</title>
        <authorList>
            <person name="Condon B.J."/>
            <person name="Leng Y."/>
            <person name="Wu D."/>
            <person name="Bushley K.E."/>
            <person name="Ohm R.A."/>
            <person name="Otillar R."/>
            <person name="Martin J."/>
            <person name="Schackwitz W."/>
            <person name="Grimwood J."/>
            <person name="MohdZainudin N."/>
            <person name="Xue C."/>
            <person name="Wang R."/>
            <person name="Manning V.A."/>
            <person name="Dhillon B."/>
            <person name="Tu Z.J."/>
            <person name="Steffenson B.J."/>
            <person name="Salamov A."/>
            <person name="Sun H."/>
            <person name="Lowry S."/>
            <person name="LaButti K."/>
            <person name="Han J."/>
            <person name="Copeland A."/>
            <person name="Lindquist E."/>
            <person name="Barry K."/>
            <person name="Schmutz J."/>
            <person name="Baker S.E."/>
            <person name="Ciuffetti L.M."/>
            <person name="Grigoriev I.V."/>
            <person name="Zhong S."/>
            <person name="Turgeon B.G."/>
        </authorList>
    </citation>
    <scope>NUCLEOTIDE SEQUENCE [LARGE SCALE GENOMIC DNA]</scope>
    <source>
        <strain evidence="8">C5 / ATCC 48332 / race O</strain>
    </source>
</reference>
<feature type="transmembrane region" description="Helical" evidence="6">
    <location>
        <begin position="181"/>
        <end position="201"/>
    </location>
</feature>
<feature type="transmembrane region" description="Helical" evidence="6">
    <location>
        <begin position="12"/>
        <end position="31"/>
    </location>
</feature>
<proteinExistence type="predicted"/>
<evidence type="ECO:0008006" key="9">
    <source>
        <dbReference type="Google" id="ProtNLM"/>
    </source>
</evidence>
<dbReference type="HOGENOM" id="CLU_000960_8_0_1"/>
<dbReference type="SUPFAM" id="SSF103473">
    <property type="entry name" value="MFS general substrate transporter"/>
    <property type="match status" value="1"/>
</dbReference>
<name>M2UC69_COCH5</name>
<evidence type="ECO:0000256" key="4">
    <source>
        <dbReference type="ARBA" id="ARBA00022989"/>
    </source>
</evidence>
<dbReference type="EMBL" id="KB445588">
    <property type="protein sequence ID" value="EMD85593.1"/>
    <property type="molecule type" value="Genomic_DNA"/>
</dbReference>
<dbReference type="GO" id="GO:0022857">
    <property type="term" value="F:transmembrane transporter activity"/>
    <property type="evidence" value="ECO:0007669"/>
    <property type="project" value="TreeGrafter"/>
</dbReference>
<protein>
    <recommendedName>
        <fullName evidence="9">Major facilitator superfamily (MFS) profile domain-containing protein</fullName>
    </recommendedName>
</protein>
<evidence type="ECO:0000313" key="8">
    <source>
        <dbReference type="Proteomes" id="UP000016936"/>
    </source>
</evidence>
<dbReference type="PANTHER" id="PTHR23501:SF177">
    <property type="entry name" value="MAJOR FACILITATOR SUPERFAMILY (MFS) PROFILE DOMAIN-CONTAINING PROTEIN-RELATED"/>
    <property type="match status" value="1"/>
</dbReference>
<reference evidence="7 8" key="1">
    <citation type="journal article" date="2012" name="PLoS Pathog.">
        <title>Diverse lifestyles and strategies of plant pathogenesis encoded in the genomes of eighteen Dothideomycetes fungi.</title>
        <authorList>
            <person name="Ohm R.A."/>
            <person name="Feau N."/>
            <person name="Henrissat B."/>
            <person name="Schoch C.L."/>
            <person name="Horwitz B.A."/>
            <person name="Barry K.W."/>
            <person name="Condon B.J."/>
            <person name="Copeland A.C."/>
            <person name="Dhillon B."/>
            <person name="Glaser F."/>
            <person name="Hesse C.N."/>
            <person name="Kosti I."/>
            <person name="LaButti K."/>
            <person name="Lindquist E.A."/>
            <person name="Lucas S."/>
            <person name="Salamov A.A."/>
            <person name="Bradshaw R.E."/>
            <person name="Ciuffetti L."/>
            <person name="Hamelin R.C."/>
            <person name="Kema G.H.J."/>
            <person name="Lawrence C."/>
            <person name="Scott J.A."/>
            <person name="Spatafora J.W."/>
            <person name="Turgeon B.G."/>
            <person name="de Wit P.J.G.M."/>
            <person name="Zhong S."/>
            <person name="Goodwin S.B."/>
            <person name="Grigoriev I.V."/>
        </authorList>
    </citation>
    <scope>NUCLEOTIDE SEQUENCE [LARGE SCALE GENOMIC DNA]</scope>
    <source>
        <strain evidence="8">C5 / ATCC 48332 / race O</strain>
    </source>
</reference>
<dbReference type="PANTHER" id="PTHR23501">
    <property type="entry name" value="MAJOR FACILITATOR SUPERFAMILY"/>
    <property type="match status" value="1"/>
</dbReference>
<keyword evidence="8" id="KW-1185">Reference proteome</keyword>
<gene>
    <name evidence="7" type="ORF">COCHEDRAFT_1219296</name>
</gene>
<keyword evidence="3 6" id="KW-0812">Transmembrane</keyword>
<comment type="subcellular location">
    <subcellularLocation>
        <location evidence="1">Membrane</location>
        <topology evidence="1">Multi-pass membrane protein</topology>
    </subcellularLocation>
</comment>
<sequence>MSGANPHVKCKCFHINLPIGGLVAGSILISFKTPSAAPRVQATHKEKILQMDFPGTALVMRESLCLLQALQYGGITHPWKSSLIISLLVGFSLMVIAFIIVEIWQGERAMRIPRLMRQRTVWVNSVWVFPLPACNSSRSSIYSQSVDNRSAISSSVCNISLIGFSSIAPFGCGKTMSKTGIATSILMASSVVVTISASLLYTLDIGTSTGKWVGYQILVGFGYGMGLQIPLVIVPAFAAPTDIAPVTGTIISAQSGFDNQLLRKLHSTAPYVGHSQIISTGATALRRVFYKAELDGVISAYAGGIKVAFAITIASCSISALTSLAPKWDNTNKTKAST</sequence>
<dbReference type="OrthoDB" id="10021397at2759"/>
<feature type="transmembrane region" description="Helical" evidence="6">
    <location>
        <begin position="213"/>
        <end position="234"/>
    </location>
</feature>
<dbReference type="eggNOG" id="KOG0254">
    <property type="taxonomic scope" value="Eukaryota"/>
</dbReference>
<evidence type="ECO:0000256" key="1">
    <source>
        <dbReference type="ARBA" id="ARBA00004141"/>
    </source>
</evidence>
<evidence type="ECO:0000256" key="6">
    <source>
        <dbReference type="SAM" id="Phobius"/>
    </source>
</evidence>
<accession>M2UC69</accession>
<dbReference type="AlphaFoldDB" id="M2UC69"/>
<keyword evidence="5 6" id="KW-0472">Membrane</keyword>
<evidence type="ECO:0000313" key="7">
    <source>
        <dbReference type="EMBL" id="EMD85593.1"/>
    </source>
</evidence>
<evidence type="ECO:0000256" key="2">
    <source>
        <dbReference type="ARBA" id="ARBA00022448"/>
    </source>
</evidence>
<evidence type="ECO:0000256" key="5">
    <source>
        <dbReference type="ARBA" id="ARBA00023136"/>
    </source>
</evidence>
<feature type="transmembrane region" description="Helical" evidence="6">
    <location>
        <begin position="83"/>
        <end position="104"/>
    </location>
</feature>
<dbReference type="GO" id="GO:0005886">
    <property type="term" value="C:plasma membrane"/>
    <property type="evidence" value="ECO:0007669"/>
    <property type="project" value="TreeGrafter"/>
</dbReference>
<keyword evidence="4 6" id="KW-1133">Transmembrane helix</keyword>
<keyword evidence="2" id="KW-0813">Transport</keyword>
<dbReference type="InterPro" id="IPR036259">
    <property type="entry name" value="MFS_trans_sf"/>
</dbReference>
<evidence type="ECO:0000256" key="3">
    <source>
        <dbReference type="ARBA" id="ARBA00022692"/>
    </source>
</evidence>
<dbReference type="OMA" id="VQATHKE"/>
<dbReference type="Proteomes" id="UP000016936">
    <property type="component" value="Unassembled WGS sequence"/>
</dbReference>
<organism evidence="7 8">
    <name type="scientific">Cochliobolus heterostrophus (strain C5 / ATCC 48332 / race O)</name>
    <name type="common">Southern corn leaf blight fungus</name>
    <name type="synonym">Bipolaris maydis</name>
    <dbReference type="NCBI Taxonomy" id="701091"/>
    <lineage>
        <taxon>Eukaryota</taxon>
        <taxon>Fungi</taxon>
        <taxon>Dikarya</taxon>
        <taxon>Ascomycota</taxon>
        <taxon>Pezizomycotina</taxon>
        <taxon>Dothideomycetes</taxon>
        <taxon>Pleosporomycetidae</taxon>
        <taxon>Pleosporales</taxon>
        <taxon>Pleosporineae</taxon>
        <taxon>Pleosporaceae</taxon>
        <taxon>Bipolaris</taxon>
    </lineage>
</organism>